<keyword evidence="10" id="KW-1185">Reference proteome</keyword>
<feature type="transmembrane region" description="Helical" evidence="8">
    <location>
        <begin position="94"/>
        <end position="117"/>
    </location>
</feature>
<gene>
    <name evidence="9" type="ORF">KC19_5G117900</name>
</gene>
<comment type="subcellular location">
    <subcellularLocation>
        <location evidence="1">Cell membrane</location>
        <topology evidence="1">Multi-pass membrane protein</topology>
    </subcellularLocation>
</comment>
<accession>A0A8T0I1B2</accession>
<comment type="caution">
    <text evidence="9">The sequence shown here is derived from an EMBL/GenBank/DDBJ whole genome shotgun (WGS) entry which is preliminary data.</text>
</comment>
<dbReference type="Proteomes" id="UP000822688">
    <property type="component" value="Chromosome 5"/>
</dbReference>
<organism evidence="9 10">
    <name type="scientific">Ceratodon purpureus</name>
    <name type="common">Fire moss</name>
    <name type="synonym">Dicranum purpureum</name>
    <dbReference type="NCBI Taxonomy" id="3225"/>
    <lineage>
        <taxon>Eukaryota</taxon>
        <taxon>Viridiplantae</taxon>
        <taxon>Streptophyta</taxon>
        <taxon>Embryophyta</taxon>
        <taxon>Bryophyta</taxon>
        <taxon>Bryophytina</taxon>
        <taxon>Bryopsida</taxon>
        <taxon>Dicranidae</taxon>
        <taxon>Pseudoditrichales</taxon>
        <taxon>Ditrichaceae</taxon>
        <taxon>Ceratodon</taxon>
    </lineage>
</organism>
<dbReference type="PANTHER" id="PTHR33281">
    <property type="entry name" value="UPF0187 PROTEIN YNEE"/>
    <property type="match status" value="1"/>
</dbReference>
<evidence type="ECO:0000256" key="5">
    <source>
        <dbReference type="ARBA" id="ARBA00022989"/>
    </source>
</evidence>
<keyword evidence="4 8" id="KW-0812">Transmembrane</keyword>
<dbReference type="GO" id="GO:0005886">
    <property type="term" value="C:plasma membrane"/>
    <property type="evidence" value="ECO:0007669"/>
    <property type="project" value="UniProtKB-SubCell"/>
</dbReference>
<dbReference type="InterPro" id="IPR044669">
    <property type="entry name" value="YneE/VCCN1/2-like"/>
</dbReference>
<keyword evidence="6" id="KW-0406">Ion transport</keyword>
<evidence type="ECO:0000256" key="3">
    <source>
        <dbReference type="ARBA" id="ARBA00022475"/>
    </source>
</evidence>
<keyword evidence="3" id="KW-1003">Cell membrane</keyword>
<protein>
    <submittedName>
        <fullName evidence="9">Uncharacterized protein</fullName>
    </submittedName>
</protein>
<keyword evidence="7 8" id="KW-0472">Membrane</keyword>
<dbReference type="PANTHER" id="PTHR33281:SF19">
    <property type="entry name" value="VOLTAGE-DEPENDENT ANION CHANNEL-FORMING PROTEIN YNEE"/>
    <property type="match status" value="1"/>
</dbReference>
<sequence length="349" mass="40003">MSNTNRMGHTVRNSINMSLQDYHDKWMYSFAMLFHKTIYNHIAWNEHRSNLRHSRQLLRLAGFTLWPPVVILTIYSALLAAYNEEVAIPSQGKYAIMHIPSGPLTFTAAALIVLLSFRMTACYGRFDEARKIWGANLNRGRDLARQACTWMDSKEDEKIFHTFIQYLKAFPYCMKENIEGEGRLHDELVSILDAQDLEVLLASAPMIPNHCCQVLTELLAKSHMPDILKAFVSQNIQTFVDNTGMCERLFKTPIPLSYTHLTSQFLVVWHVVLPLAIWDSCGWLVVPATFFSAAALFCIDEVGIQIEEPFSVLPLQAICDGIRNNIEHIKNAHERIILMAHDMPLRRRD</sequence>
<evidence type="ECO:0000256" key="2">
    <source>
        <dbReference type="ARBA" id="ARBA00022448"/>
    </source>
</evidence>
<name>A0A8T0I1B2_CERPU</name>
<dbReference type="EMBL" id="CM026425">
    <property type="protein sequence ID" value="KAG0576916.1"/>
    <property type="molecule type" value="Genomic_DNA"/>
</dbReference>
<reference evidence="9" key="1">
    <citation type="submission" date="2020-06" db="EMBL/GenBank/DDBJ databases">
        <title>WGS assembly of Ceratodon purpureus strain R40.</title>
        <authorList>
            <person name="Carey S.B."/>
            <person name="Jenkins J."/>
            <person name="Shu S."/>
            <person name="Lovell J.T."/>
            <person name="Sreedasyam A."/>
            <person name="Maumus F."/>
            <person name="Tiley G.P."/>
            <person name="Fernandez-Pozo N."/>
            <person name="Barry K."/>
            <person name="Chen C."/>
            <person name="Wang M."/>
            <person name="Lipzen A."/>
            <person name="Daum C."/>
            <person name="Saski C.A."/>
            <person name="Payton A.C."/>
            <person name="Mcbreen J.C."/>
            <person name="Conrad R.E."/>
            <person name="Kollar L.M."/>
            <person name="Olsson S."/>
            <person name="Huttunen S."/>
            <person name="Landis J.B."/>
            <person name="Wickett N.J."/>
            <person name="Johnson M.G."/>
            <person name="Rensing S.A."/>
            <person name="Grimwood J."/>
            <person name="Schmutz J."/>
            <person name="Mcdaniel S.F."/>
        </authorList>
    </citation>
    <scope>NUCLEOTIDE SEQUENCE</scope>
    <source>
        <strain evidence="9">R40</strain>
    </source>
</reference>
<dbReference type="AlphaFoldDB" id="A0A8T0I1B2"/>
<dbReference type="Pfam" id="PF25539">
    <property type="entry name" value="Bestrophin_2"/>
    <property type="match status" value="1"/>
</dbReference>
<keyword evidence="2" id="KW-0813">Transport</keyword>
<dbReference type="GO" id="GO:0005254">
    <property type="term" value="F:chloride channel activity"/>
    <property type="evidence" value="ECO:0007669"/>
    <property type="project" value="InterPro"/>
</dbReference>
<evidence type="ECO:0000256" key="1">
    <source>
        <dbReference type="ARBA" id="ARBA00004651"/>
    </source>
</evidence>
<feature type="transmembrane region" description="Helical" evidence="8">
    <location>
        <begin position="57"/>
        <end position="82"/>
    </location>
</feature>
<evidence type="ECO:0000313" key="10">
    <source>
        <dbReference type="Proteomes" id="UP000822688"/>
    </source>
</evidence>
<evidence type="ECO:0000256" key="8">
    <source>
        <dbReference type="SAM" id="Phobius"/>
    </source>
</evidence>
<evidence type="ECO:0000256" key="4">
    <source>
        <dbReference type="ARBA" id="ARBA00022692"/>
    </source>
</evidence>
<proteinExistence type="predicted"/>
<evidence type="ECO:0000256" key="7">
    <source>
        <dbReference type="ARBA" id="ARBA00023136"/>
    </source>
</evidence>
<evidence type="ECO:0000313" key="9">
    <source>
        <dbReference type="EMBL" id="KAG0576916.1"/>
    </source>
</evidence>
<evidence type="ECO:0000256" key="6">
    <source>
        <dbReference type="ARBA" id="ARBA00023065"/>
    </source>
</evidence>
<keyword evidence="5 8" id="KW-1133">Transmembrane helix</keyword>